<dbReference type="Proteomes" id="UP000233526">
    <property type="component" value="Unassembled WGS sequence"/>
</dbReference>
<name>A0A2N3IP75_AERSO</name>
<evidence type="ECO:0000313" key="2">
    <source>
        <dbReference type="EMBL" id="PKQ72884.1"/>
    </source>
</evidence>
<organism evidence="2 3">
    <name type="scientific">Aeromonas sobria</name>
    <dbReference type="NCBI Taxonomy" id="646"/>
    <lineage>
        <taxon>Bacteria</taxon>
        <taxon>Pseudomonadati</taxon>
        <taxon>Pseudomonadota</taxon>
        <taxon>Gammaproteobacteria</taxon>
        <taxon>Aeromonadales</taxon>
        <taxon>Aeromonadaceae</taxon>
        <taxon>Aeromonas</taxon>
    </lineage>
</organism>
<proteinExistence type="predicted"/>
<gene>
    <name evidence="2" type="ORF">AOX56_06145</name>
</gene>
<accession>A0A2N3IP75</accession>
<feature type="compositionally biased region" description="Polar residues" evidence="1">
    <location>
        <begin position="35"/>
        <end position="47"/>
    </location>
</feature>
<comment type="caution">
    <text evidence="2">The sequence shown here is derived from an EMBL/GenBank/DDBJ whole genome shotgun (WGS) entry which is preliminary data.</text>
</comment>
<dbReference type="EMBL" id="LJZX01000067">
    <property type="protein sequence ID" value="PKQ72884.1"/>
    <property type="molecule type" value="Genomic_DNA"/>
</dbReference>
<evidence type="ECO:0000256" key="1">
    <source>
        <dbReference type="SAM" id="MobiDB-lite"/>
    </source>
</evidence>
<evidence type="ECO:0000313" key="3">
    <source>
        <dbReference type="Proteomes" id="UP000233526"/>
    </source>
</evidence>
<reference evidence="2 3" key="1">
    <citation type="journal article" date="2017" name="Front. Microbiol.">
        <title>Strong Genomic and Phenotypic Heterogeneity in the Aeromonas sobria Species Complex.</title>
        <authorList>
            <person name="Gauthier J."/>
            <person name="Vincent A.T."/>
            <person name="Charette S.J."/>
            <person name="Derome N."/>
        </authorList>
    </citation>
    <scope>NUCLEOTIDE SEQUENCE [LARGE SCALE GENOMIC DNA]</scope>
    <source>
        <strain evidence="2 3">JF2635</strain>
    </source>
</reference>
<feature type="region of interest" description="Disordered" evidence="1">
    <location>
        <begin position="19"/>
        <end position="47"/>
    </location>
</feature>
<protein>
    <submittedName>
        <fullName evidence="2">Uncharacterized protein</fullName>
    </submittedName>
</protein>
<sequence>MNGRLVLGHDHCGYQEGAGRPAAAAVGQSGKETLPEQTGSDGMPLSSTLASPSLMPFSFMKLMTIQIM</sequence>
<dbReference type="AlphaFoldDB" id="A0A2N3IP75"/>